<dbReference type="PANTHER" id="PTHR34219">
    <property type="entry name" value="IRON-REGULATED INNER MEMBRANE PROTEIN-RELATED"/>
    <property type="match status" value="1"/>
</dbReference>
<dbReference type="HOGENOM" id="CLU_031962_2_0_10"/>
<accession>I0KGE5</accession>
<dbReference type="InterPro" id="IPR005625">
    <property type="entry name" value="PepSY-ass_TM"/>
</dbReference>
<keyword evidence="2" id="KW-1133">Transmembrane helix</keyword>
<feature type="transmembrane region" description="Helical" evidence="2">
    <location>
        <begin position="191"/>
        <end position="211"/>
    </location>
</feature>
<dbReference type="OrthoDB" id="111691at2"/>
<dbReference type="eggNOG" id="COG3182">
    <property type="taxonomic scope" value="Bacteria"/>
</dbReference>
<keyword evidence="4" id="KW-1185">Reference proteome</keyword>
<sequence>MTFRKAVGKLHLWLGLASGLIVFIVAVTGCLYAFKTEIEDLTQAYRYVLAETRPLLPPSRFEAIGAQLLPGKNLHSVTYRTGGRAAILAFYHYEPTYYYLAYIHPYTGKVLHVQDMSHDFFYQVLQGHYYLWLPPTIGQPIVASATLIFVVLLISGLVLWWPKNRAARKQRFTVKWTAPWRRRNYDLHNVFGFYVMGIAMLLALTGLVWGFQWFAKSVYWATSGGEALPAYYEPTSTVPARLPSVNLPAIDRLWQQTMVSNPTAETVEVHFPEAPTASIAISTNPDAATYWQGDHRYYDQYTLKELSVNHQYGRFDETVSVAQKIARLNYDVHVGAILGLPGKLIAFLASLMVASLPVTGFLIWWGRRKKTKKAIRHHKPIRHHARPRLRTSQLPNP</sequence>
<evidence type="ECO:0000256" key="2">
    <source>
        <dbReference type="SAM" id="Phobius"/>
    </source>
</evidence>
<evidence type="ECO:0000313" key="3">
    <source>
        <dbReference type="EMBL" id="CCH03198.1"/>
    </source>
</evidence>
<dbReference type="EMBL" id="HE796683">
    <property type="protein sequence ID" value="CCH03198.1"/>
    <property type="molecule type" value="Genomic_DNA"/>
</dbReference>
<gene>
    <name evidence="3" type="ORF">FAES_5199</name>
</gene>
<feature type="transmembrane region" description="Helical" evidence="2">
    <location>
        <begin position="12"/>
        <end position="34"/>
    </location>
</feature>
<feature type="region of interest" description="Disordered" evidence="1">
    <location>
        <begin position="374"/>
        <end position="397"/>
    </location>
</feature>
<protein>
    <submittedName>
        <fullName evidence="3">Propeptide PepSY amd peptidase M4</fullName>
    </submittedName>
</protein>
<dbReference type="Pfam" id="PF03929">
    <property type="entry name" value="PepSY_TM"/>
    <property type="match status" value="1"/>
</dbReference>
<evidence type="ECO:0000313" key="4">
    <source>
        <dbReference type="Proteomes" id="UP000011058"/>
    </source>
</evidence>
<dbReference type="STRING" id="1166018.FAES_5199"/>
<dbReference type="RefSeq" id="WP_015334297.1">
    <property type="nucleotide sequence ID" value="NC_020054.1"/>
</dbReference>
<feature type="transmembrane region" description="Helical" evidence="2">
    <location>
        <begin position="141"/>
        <end position="161"/>
    </location>
</feature>
<proteinExistence type="predicted"/>
<dbReference type="PROSITE" id="PS51257">
    <property type="entry name" value="PROKAR_LIPOPROTEIN"/>
    <property type="match status" value="1"/>
</dbReference>
<dbReference type="AlphaFoldDB" id="I0KGE5"/>
<name>I0KGE5_9BACT</name>
<feature type="transmembrane region" description="Helical" evidence="2">
    <location>
        <begin position="344"/>
        <end position="366"/>
    </location>
</feature>
<evidence type="ECO:0000256" key="1">
    <source>
        <dbReference type="SAM" id="MobiDB-lite"/>
    </source>
</evidence>
<feature type="compositionally biased region" description="Basic residues" evidence="1">
    <location>
        <begin position="374"/>
        <end position="389"/>
    </location>
</feature>
<dbReference type="PATRIC" id="fig|1166018.3.peg.2176"/>
<keyword evidence="2" id="KW-0812">Transmembrane</keyword>
<keyword evidence="2" id="KW-0472">Membrane</keyword>
<organism evidence="3 4">
    <name type="scientific">Fibrella aestuarina BUZ 2</name>
    <dbReference type="NCBI Taxonomy" id="1166018"/>
    <lineage>
        <taxon>Bacteria</taxon>
        <taxon>Pseudomonadati</taxon>
        <taxon>Bacteroidota</taxon>
        <taxon>Cytophagia</taxon>
        <taxon>Cytophagales</taxon>
        <taxon>Spirosomataceae</taxon>
        <taxon>Fibrella</taxon>
    </lineage>
</organism>
<reference evidence="3 4" key="1">
    <citation type="journal article" date="2012" name="J. Bacteriol.">
        <title>Genome Sequence of Fibrella aestuarina BUZ 2T, a Filamentous Marine Bacterium.</title>
        <authorList>
            <person name="Filippini M."/>
            <person name="Qi W."/>
            <person name="Blom J."/>
            <person name="Goesmann A."/>
            <person name="Smits T.H."/>
            <person name="Bagheri H.C."/>
        </authorList>
    </citation>
    <scope>NUCLEOTIDE SEQUENCE [LARGE SCALE GENOMIC DNA]</scope>
    <source>
        <strain evidence="4">BUZ 2T</strain>
    </source>
</reference>
<dbReference type="KEGG" id="fae:FAES_5199"/>
<dbReference type="Proteomes" id="UP000011058">
    <property type="component" value="Chromosome"/>
</dbReference>